<proteinExistence type="predicted"/>
<evidence type="ECO:0000256" key="2">
    <source>
        <dbReference type="SAM" id="MobiDB-lite"/>
    </source>
</evidence>
<feature type="region of interest" description="Disordered" evidence="2">
    <location>
        <begin position="351"/>
        <end position="381"/>
    </location>
</feature>
<protein>
    <recommendedName>
        <fullName evidence="3">CCHC-type domain-containing protein</fullName>
    </recommendedName>
</protein>
<dbReference type="GO" id="GO:0008270">
    <property type="term" value="F:zinc ion binding"/>
    <property type="evidence" value="ECO:0007669"/>
    <property type="project" value="UniProtKB-KW"/>
</dbReference>
<dbReference type="InterPro" id="IPR036875">
    <property type="entry name" value="Znf_CCHC_sf"/>
</dbReference>
<dbReference type="Proteomes" id="UP000398389">
    <property type="component" value="Unassembled WGS sequence"/>
</dbReference>
<dbReference type="SUPFAM" id="SSF57756">
    <property type="entry name" value="Retrovirus zinc finger-like domains"/>
    <property type="match status" value="1"/>
</dbReference>
<evidence type="ECO:0000259" key="3">
    <source>
        <dbReference type="PROSITE" id="PS50158"/>
    </source>
</evidence>
<feature type="compositionally biased region" description="Low complexity" evidence="2">
    <location>
        <begin position="279"/>
        <end position="289"/>
    </location>
</feature>
<dbReference type="EMBL" id="CABVLU010000002">
    <property type="protein sequence ID" value="VVT50141.1"/>
    <property type="molecule type" value="Genomic_DNA"/>
</dbReference>
<dbReference type="InterPro" id="IPR001878">
    <property type="entry name" value="Znf_CCHC"/>
</dbReference>
<evidence type="ECO:0000313" key="4">
    <source>
        <dbReference type="EMBL" id="VVT50141.1"/>
    </source>
</evidence>
<dbReference type="PROSITE" id="PS50158">
    <property type="entry name" value="ZF_CCHC"/>
    <property type="match status" value="1"/>
</dbReference>
<keyword evidence="1" id="KW-0862">Zinc</keyword>
<keyword evidence="1" id="KW-0479">Metal-binding</keyword>
<evidence type="ECO:0000313" key="5">
    <source>
        <dbReference type="Proteomes" id="UP000398389"/>
    </source>
</evidence>
<sequence length="467" mass="53751">MSFSNGIDFPFSYPDFSSGAHSRAENYPGWPYLDPLTWASKKDVNDYYRVAHYFRRTNISFLTYFLITHHMSSVWNGDGAVIMAIFSVDAYGAWVCKDADKPNVQKIVYDHVYKLFQLEKFPDYELRYTKSLSIFPVLHIKPRKPVPPARESQLKKHVRNIGDNSALKDISIYIKHNERLFNITVIAEHDLDVRTKGPVVSYIMNHLSEVYKLEEVSKRLNRLFPKEFEVRITMPPILKNDTESAEPVRETHGYTVLIAVYIPHDYKFVSKNKKKHNSSKISTKAISASDTKDKDTSKNNSSVLKKSSKLPESRSVDEVIEGCFDLVDPVFIKDAKSLSLYNRRSKYKYQPLDASAGQKKRKNTKPMISKSKEKKDLSDTIPESYDGGIPLTCLTPGKIVLKKQDPRAFTMQGFIANKLPLCYYCGDFGHLKKNCHKNPDRTGEAGKKKWRQKQEQNLKENVLDRIK</sequence>
<keyword evidence="1" id="KW-0863">Zinc-finger</keyword>
<dbReference type="RefSeq" id="XP_031853230.1">
    <property type="nucleotide sequence ID" value="XM_031997339.1"/>
</dbReference>
<dbReference type="GeneID" id="43581439"/>
<reference evidence="4 5" key="1">
    <citation type="submission" date="2019-09" db="EMBL/GenBank/DDBJ databases">
        <authorList>
            <person name="Brejova B."/>
        </authorList>
    </citation>
    <scope>NUCLEOTIDE SEQUENCE [LARGE SCALE GENOMIC DNA]</scope>
</reference>
<evidence type="ECO:0000256" key="1">
    <source>
        <dbReference type="PROSITE-ProRule" id="PRU00047"/>
    </source>
</evidence>
<feature type="region of interest" description="Disordered" evidence="2">
    <location>
        <begin position="279"/>
        <end position="308"/>
    </location>
</feature>
<gene>
    <name evidence="4" type="ORF">SAPINGB_P002621</name>
</gene>
<dbReference type="GO" id="GO:0003676">
    <property type="term" value="F:nucleic acid binding"/>
    <property type="evidence" value="ECO:0007669"/>
    <property type="project" value="InterPro"/>
</dbReference>
<dbReference type="AlphaFoldDB" id="A0A5E8BH13"/>
<dbReference type="SMART" id="SM00343">
    <property type="entry name" value="ZnF_C2HC"/>
    <property type="match status" value="1"/>
</dbReference>
<feature type="domain" description="CCHC-type" evidence="3">
    <location>
        <begin position="422"/>
        <end position="435"/>
    </location>
</feature>
<name>A0A5E8BH13_9ASCO</name>
<accession>A0A5E8BH13</accession>
<organism evidence="4 5">
    <name type="scientific">Magnusiomyces paraingens</name>
    <dbReference type="NCBI Taxonomy" id="2606893"/>
    <lineage>
        <taxon>Eukaryota</taxon>
        <taxon>Fungi</taxon>
        <taxon>Dikarya</taxon>
        <taxon>Ascomycota</taxon>
        <taxon>Saccharomycotina</taxon>
        <taxon>Dipodascomycetes</taxon>
        <taxon>Dipodascales</taxon>
        <taxon>Dipodascaceae</taxon>
        <taxon>Magnusiomyces</taxon>
    </lineage>
</organism>
<feature type="region of interest" description="Disordered" evidence="2">
    <location>
        <begin position="440"/>
        <end position="467"/>
    </location>
</feature>
<keyword evidence="5" id="KW-1185">Reference proteome</keyword>